<dbReference type="InterPro" id="IPR050583">
    <property type="entry name" value="Mycobacterial_A85_antigen"/>
</dbReference>
<keyword evidence="7" id="KW-1185">Reference proteome</keyword>
<evidence type="ECO:0000313" key="6">
    <source>
        <dbReference type="EMBL" id="WRY35964.1"/>
    </source>
</evidence>
<dbReference type="InterPro" id="IPR013783">
    <property type="entry name" value="Ig-like_fold"/>
</dbReference>
<name>A0ABZ1E7B3_9RHOB</name>
<evidence type="ECO:0000256" key="3">
    <source>
        <dbReference type="ARBA" id="ARBA00022801"/>
    </source>
</evidence>
<organism evidence="6 7">
    <name type="scientific">Thioclava litoralis</name>
    <dbReference type="NCBI Taxonomy" id="3076557"/>
    <lineage>
        <taxon>Bacteria</taxon>
        <taxon>Pseudomonadati</taxon>
        <taxon>Pseudomonadota</taxon>
        <taxon>Alphaproteobacteria</taxon>
        <taxon>Rhodobacterales</taxon>
        <taxon>Paracoccaceae</taxon>
        <taxon>Thioclava</taxon>
    </lineage>
</organism>
<dbReference type="GO" id="GO:0016787">
    <property type="term" value="F:hydrolase activity"/>
    <property type="evidence" value="ECO:0007669"/>
    <property type="project" value="UniProtKB-KW"/>
</dbReference>
<dbReference type="InterPro" id="IPR021764">
    <property type="entry name" value="Enterochelin_esterase_N"/>
</dbReference>
<dbReference type="PANTHER" id="PTHR48098:SF3">
    <property type="entry name" value="IRON(III) ENTEROBACTIN ESTERASE"/>
    <property type="match status" value="1"/>
</dbReference>
<dbReference type="InterPro" id="IPR014756">
    <property type="entry name" value="Ig_E-set"/>
</dbReference>
<keyword evidence="3 6" id="KW-0378">Hydrolase</keyword>
<accession>A0ABZ1E7B3</accession>
<comment type="similarity">
    <text evidence="4">Belongs to the Fes family.</text>
</comment>
<keyword evidence="6" id="KW-0614">Plasmid</keyword>
<protein>
    <submittedName>
        <fullName evidence="6">Alpha/beta hydrolase-fold protein</fullName>
    </submittedName>
</protein>
<dbReference type="Proteomes" id="UP001623290">
    <property type="component" value="Plasmid unnamed3"/>
</dbReference>
<feature type="domain" description="Enterochelin esterase N-terminal" evidence="5">
    <location>
        <begin position="177"/>
        <end position="280"/>
    </location>
</feature>
<dbReference type="Pfam" id="PF11806">
    <property type="entry name" value="Enterochelin_N"/>
    <property type="match status" value="1"/>
</dbReference>
<evidence type="ECO:0000313" key="7">
    <source>
        <dbReference type="Proteomes" id="UP001623290"/>
    </source>
</evidence>
<dbReference type="EMBL" id="CP135446">
    <property type="protein sequence ID" value="WRY35964.1"/>
    <property type="molecule type" value="Genomic_DNA"/>
</dbReference>
<evidence type="ECO:0000256" key="2">
    <source>
        <dbReference type="ARBA" id="ARBA00022490"/>
    </source>
</evidence>
<dbReference type="RefSeq" id="WP_330628289.1">
    <property type="nucleotide sequence ID" value="NZ_CP135446.1"/>
</dbReference>
<dbReference type="InterPro" id="IPR000801">
    <property type="entry name" value="Esterase-like"/>
</dbReference>
<evidence type="ECO:0000256" key="4">
    <source>
        <dbReference type="ARBA" id="ARBA00024201"/>
    </source>
</evidence>
<dbReference type="InterPro" id="IPR029058">
    <property type="entry name" value="AB_hydrolase_fold"/>
</dbReference>
<dbReference type="Gene3D" id="3.40.50.1820">
    <property type="entry name" value="alpha/beta hydrolase"/>
    <property type="match status" value="1"/>
</dbReference>
<dbReference type="Pfam" id="PF00756">
    <property type="entry name" value="Esterase"/>
    <property type="match status" value="1"/>
</dbReference>
<reference evidence="6 7" key="1">
    <citation type="submission" date="2023-09" db="EMBL/GenBank/DDBJ databases">
        <title>Thioclava shenzhenensis sp. nov., a multidrug resistant bacteria-antagonizing species isolated from coastal seawater.</title>
        <authorList>
            <person name="Long M."/>
        </authorList>
    </citation>
    <scope>NUCLEOTIDE SEQUENCE [LARGE SCALE GENOMIC DNA]</scope>
    <source>
        <strain evidence="6 7">FTW29</strain>
        <plasmid evidence="6 7">unnamed3</plasmid>
    </source>
</reference>
<dbReference type="Gene3D" id="2.60.40.10">
    <property type="entry name" value="Immunoglobulins"/>
    <property type="match status" value="1"/>
</dbReference>
<dbReference type="PANTHER" id="PTHR48098">
    <property type="entry name" value="ENTEROCHELIN ESTERASE-RELATED"/>
    <property type="match status" value="1"/>
</dbReference>
<geneLocation type="plasmid" evidence="6 7">
    <name>unnamed3</name>
</geneLocation>
<dbReference type="SUPFAM" id="SSF81296">
    <property type="entry name" value="E set domains"/>
    <property type="match status" value="1"/>
</dbReference>
<proteinExistence type="inferred from homology"/>
<gene>
    <name evidence="6" type="ORF">RPE78_17955</name>
</gene>
<sequence>MIAALRGMVMAMAIWGGAGPRAMAQDHGTRGTPLPQGETVTATLEAVPAHYVLAAPAGSYVEGIFAPETAAQELVLRLRQGGQPVRQLVAAVSGQQRFRFLQPEAGALQVSGAQGGAYSLTLTRIVPPAQQHPPAPEWPSPIMGQIASQSGALERLWPQIVARGTPLVEETGAGLVVTFLYRGAQRNVRLLGGPSNDHDWLERLGGTDLFYKSYRVARDTRLSYQLAVDVPDIPGPAQARRAALLAVAQADPLNPHRLAPAADAYMAYSVFDGPEAPAQAGFPAQALALEWQVFGSGHLGNRRAIALYTTPDFTPQDPRAVLAVVLDGTEAAKGMHLPDALRQLAAAHRLPPMAVVFVDPIDAARRAAEMPQDPAFAAMLADELVPRIAAQIGLRPDPARTVLVGESFGGLAALRVALERPDRFGAVIALSGSYWWAPEPRGRAASSWITQRLLQAPQMPRVFLGAGLSETARGGDALAGDIWESNRQVASVLAARGGEVLWSPWSGGHDRYVWRGKITEGLIALFGLTG</sequence>
<comment type="subcellular location">
    <subcellularLocation>
        <location evidence="1">Cytoplasm</location>
    </subcellularLocation>
</comment>
<keyword evidence="2" id="KW-0963">Cytoplasm</keyword>
<evidence type="ECO:0000256" key="1">
    <source>
        <dbReference type="ARBA" id="ARBA00004496"/>
    </source>
</evidence>
<evidence type="ECO:0000259" key="5">
    <source>
        <dbReference type="Pfam" id="PF11806"/>
    </source>
</evidence>
<dbReference type="SUPFAM" id="SSF53474">
    <property type="entry name" value="alpha/beta-Hydrolases"/>
    <property type="match status" value="1"/>
</dbReference>